<evidence type="ECO:0000313" key="2">
    <source>
        <dbReference type="EMBL" id="XBH20319.1"/>
    </source>
</evidence>
<organism evidence="2">
    <name type="scientific">Jonesiaceae bacterium BS-20</name>
    <dbReference type="NCBI Taxonomy" id="3120821"/>
    <lineage>
        <taxon>Bacteria</taxon>
        <taxon>Bacillati</taxon>
        <taxon>Actinomycetota</taxon>
        <taxon>Actinomycetes</taxon>
        <taxon>Micrococcales</taxon>
        <taxon>Jonesiaceae</taxon>
    </lineage>
</organism>
<dbReference type="EMBL" id="CP146203">
    <property type="protein sequence ID" value="XBH20319.1"/>
    <property type="molecule type" value="Genomic_DNA"/>
</dbReference>
<dbReference type="AlphaFoldDB" id="A0AAU7DSK7"/>
<proteinExistence type="predicted"/>
<protein>
    <submittedName>
        <fullName evidence="2">CYTH domain-containing protein</fullName>
    </submittedName>
</protein>
<name>A0AAU7DSK7_9MICO</name>
<dbReference type="PANTHER" id="PTHR40114:SF1">
    <property type="entry name" value="SLR0698 PROTEIN"/>
    <property type="match status" value="1"/>
</dbReference>
<evidence type="ECO:0000259" key="1">
    <source>
        <dbReference type="SMART" id="SM01118"/>
    </source>
</evidence>
<gene>
    <name evidence="2" type="ORF">V5R04_08635</name>
</gene>
<dbReference type="InterPro" id="IPR033469">
    <property type="entry name" value="CYTH-like_dom_sf"/>
</dbReference>
<feature type="domain" description="CYTH" evidence="1">
    <location>
        <begin position="8"/>
        <end position="178"/>
    </location>
</feature>
<dbReference type="Gene3D" id="2.40.320.10">
    <property type="entry name" value="Hypothetical Protein Pfu-838710-001"/>
    <property type="match status" value="1"/>
</dbReference>
<dbReference type="SUPFAM" id="SSF55154">
    <property type="entry name" value="CYTH-like phosphatases"/>
    <property type="match status" value="1"/>
</dbReference>
<accession>A0AAU7DSK7</accession>
<dbReference type="PANTHER" id="PTHR40114">
    <property type="entry name" value="SLR0698 PROTEIN"/>
    <property type="match status" value="1"/>
</dbReference>
<dbReference type="CDD" id="cd07891">
    <property type="entry name" value="CYTH-like_CthTTM-like_1"/>
    <property type="match status" value="1"/>
</dbReference>
<dbReference type="InterPro" id="IPR012042">
    <property type="entry name" value="NeuTTM/CthTTM-like"/>
</dbReference>
<dbReference type="SMART" id="SM01118">
    <property type="entry name" value="CYTH"/>
    <property type="match status" value="1"/>
</dbReference>
<reference evidence="2" key="1">
    <citation type="submission" date="2024-02" db="EMBL/GenBank/DDBJ databases">
        <title>Tomenella chthoni gen. nov. sp. nov., a member of the family Jonesiaceae isolated from bat guano.</title>
        <authorList>
            <person name="Miller S.L."/>
            <person name="King J."/>
            <person name="Sankaranarayanan K."/>
            <person name="Lawson P.A."/>
        </authorList>
    </citation>
    <scope>NUCLEOTIDE SEQUENCE</scope>
    <source>
        <strain evidence="2">BS-20</strain>
    </source>
</reference>
<sequence>MGDQGYGDFEFERRFYVQSLPAVVLEDPTPNLIVQNYYLANQGHAIRVRAQGPGVRLEMTGSENIAEILEEHANAFDFCAITVKGPMNGGTRYEAEREIDLNVGLNMLRLGGDPIIKNRYALWLGADGWVIDVFGGQNKPLIVAECERSGPVTDLSIPSFCTSEVTEDKRFSNESLSHSPFATWARDYQATLASTGPTFMQSLGTNTIEKPAANEFNL</sequence>
<dbReference type="InterPro" id="IPR023577">
    <property type="entry name" value="CYTH_domain"/>
</dbReference>